<evidence type="ECO:0000313" key="1">
    <source>
        <dbReference type="EMBL" id="CAG7680671.1"/>
    </source>
</evidence>
<protein>
    <submittedName>
        <fullName evidence="1">Uncharacterized protein</fullName>
    </submittedName>
</protein>
<keyword evidence="2" id="KW-1185">Reference proteome</keyword>
<feature type="non-terminal residue" evidence="1">
    <location>
        <position position="78"/>
    </location>
</feature>
<gene>
    <name evidence="1" type="ORF">AFUS01_LOCUS2756</name>
</gene>
<comment type="caution">
    <text evidence="1">The sequence shown here is derived from an EMBL/GenBank/DDBJ whole genome shotgun (WGS) entry which is preliminary data.</text>
</comment>
<dbReference type="EMBL" id="CAJVCH010015975">
    <property type="protein sequence ID" value="CAG7680671.1"/>
    <property type="molecule type" value="Genomic_DNA"/>
</dbReference>
<name>A0A8J2NNM6_9HEXA</name>
<dbReference type="OrthoDB" id="10242410at2759"/>
<proteinExistence type="predicted"/>
<organism evidence="1 2">
    <name type="scientific">Allacma fusca</name>
    <dbReference type="NCBI Taxonomy" id="39272"/>
    <lineage>
        <taxon>Eukaryota</taxon>
        <taxon>Metazoa</taxon>
        <taxon>Ecdysozoa</taxon>
        <taxon>Arthropoda</taxon>
        <taxon>Hexapoda</taxon>
        <taxon>Collembola</taxon>
        <taxon>Symphypleona</taxon>
        <taxon>Sminthuridae</taxon>
        <taxon>Allacma</taxon>
    </lineage>
</organism>
<evidence type="ECO:0000313" key="2">
    <source>
        <dbReference type="Proteomes" id="UP000708208"/>
    </source>
</evidence>
<feature type="non-terminal residue" evidence="1">
    <location>
        <position position="1"/>
    </location>
</feature>
<dbReference type="AlphaFoldDB" id="A0A8J2NNM6"/>
<accession>A0A8J2NNM6</accession>
<reference evidence="1" key="1">
    <citation type="submission" date="2021-06" db="EMBL/GenBank/DDBJ databases">
        <authorList>
            <person name="Hodson N. C."/>
            <person name="Mongue J. A."/>
            <person name="Jaron S. K."/>
        </authorList>
    </citation>
    <scope>NUCLEOTIDE SEQUENCE</scope>
</reference>
<dbReference type="Proteomes" id="UP000708208">
    <property type="component" value="Unassembled WGS sequence"/>
</dbReference>
<sequence>MSYLDRCKALNWETVEERVKKLSLVETFKIINCRYDLVPEQFFTIREDGRRQPQILKPVFRRNARKGFFTNRVINDWN</sequence>